<dbReference type="AlphaFoldDB" id="A0A1H4FW94"/>
<name>A0A1H4FW94_9BACI</name>
<keyword evidence="2" id="KW-1185">Reference proteome</keyword>
<sequence>MRTEALRIAGTNPAIVFNASEKNASITVDKRKYNLQPAEWMHIKETIGFSGSNIAVSADCFYCMLDQDGDLELWSYPLKRPPKEEASLQIIHGGTGRLTAKARYGDTFPSLNPGSSTSPITLFVPMDVVIDFYESTEHRKGTYHYVTKENQAGMLLYTGSCLYFIEIFPSH</sequence>
<dbReference type="STRING" id="571932.SAMN05421743_112137"/>
<organism evidence="1 2">
    <name type="scientific">Thalassobacillus cyri</name>
    <dbReference type="NCBI Taxonomy" id="571932"/>
    <lineage>
        <taxon>Bacteria</taxon>
        <taxon>Bacillati</taxon>
        <taxon>Bacillota</taxon>
        <taxon>Bacilli</taxon>
        <taxon>Bacillales</taxon>
        <taxon>Bacillaceae</taxon>
        <taxon>Thalassobacillus</taxon>
    </lineage>
</organism>
<protein>
    <submittedName>
        <fullName evidence="1">Uncharacterized protein</fullName>
    </submittedName>
</protein>
<proteinExistence type="predicted"/>
<evidence type="ECO:0000313" key="2">
    <source>
        <dbReference type="Proteomes" id="UP000198584"/>
    </source>
</evidence>
<evidence type="ECO:0000313" key="1">
    <source>
        <dbReference type="EMBL" id="SEB00782.1"/>
    </source>
</evidence>
<gene>
    <name evidence="1" type="ORF">SAMN05421743_112137</name>
</gene>
<dbReference type="Proteomes" id="UP000198584">
    <property type="component" value="Unassembled WGS sequence"/>
</dbReference>
<dbReference type="OrthoDB" id="2967372at2"/>
<reference evidence="1 2" key="1">
    <citation type="submission" date="2016-10" db="EMBL/GenBank/DDBJ databases">
        <authorList>
            <person name="de Groot N.N."/>
        </authorList>
    </citation>
    <scope>NUCLEOTIDE SEQUENCE [LARGE SCALE GENOMIC DNA]</scope>
    <source>
        <strain evidence="1 2">CCM7597</strain>
    </source>
</reference>
<dbReference type="EMBL" id="FNQR01000012">
    <property type="protein sequence ID" value="SEB00782.1"/>
    <property type="molecule type" value="Genomic_DNA"/>
</dbReference>
<accession>A0A1H4FW94</accession>